<protein>
    <submittedName>
        <fullName evidence="9">Aprataxin and PNK-like factor</fullName>
    </submittedName>
</protein>
<dbReference type="PANTHER" id="PTHR21315">
    <property type="entry name" value="APRATAXIN AND PNK-LIKE FACTOR-RELATED"/>
    <property type="match status" value="1"/>
</dbReference>
<dbReference type="InterPro" id="IPR039253">
    <property type="entry name" value="APLF"/>
</dbReference>
<organism evidence="9 10">
    <name type="scientific">Astyanax mexicanus</name>
    <name type="common">Blind cave fish</name>
    <name type="synonym">Astyanax fasciatus mexicanus</name>
    <dbReference type="NCBI Taxonomy" id="7994"/>
    <lineage>
        <taxon>Eukaryota</taxon>
        <taxon>Metazoa</taxon>
        <taxon>Chordata</taxon>
        <taxon>Craniata</taxon>
        <taxon>Vertebrata</taxon>
        <taxon>Euteleostomi</taxon>
        <taxon>Actinopterygii</taxon>
        <taxon>Neopterygii</taxon>
        <taxon>Teleostei</taxon>
        <taxon>Ostariophysi</taxon>
        <taxon>Characiformes</taxon>
        <taxon>Characoidei</taxon>
        <taxon>Acestrorhamphidae</taxon>
        <taxon>Acestrorhamphinae</taxon>
        <taxon>Astyanax</taxon>
    </lineage>
</organism>
<feature type="compositionally biased region" description="Basic and acidic residues" evidence="6">
    <location>
        <begin position="161"/>
        <end position="172"/>
    </location>
</feature>
<dbReference type="AlphaFoldDB" id="A0A8T2KSK6"/>
<feature type="compositionally biased region" description="Polar residues" evidence="6">
    <location>
        <begin position="334"/>
        <end position="344"/>
    </location>
</feature>
<dbReference type="PANTHER" id="PTHR21315:SF2">
    <property type="entry name" value="APRATAXIN AND PNK-LIKE FACTOR"/>
    <property type="match status" value="1"/>
</dbReference>
<evidence type="ECO:0000313" key="10">
    <source>
        <dbReference type="Proteomes" id="UP000752171"/>
    </source>
</evidence>
<feature type="domain" description="PNK FHA" evidence="8">
    <location>
        <begin position="13"/>
        <end position="63"/>
    </location>
</feature>
<dbReference type="GO" id="GO:0035861">
    <property type="term" value="C:site of double-strand break"/>
    <property type="evidence" value="ECO:0007669"/>
    <property type="project" value="TreeGrafter"/>
</dbReference>
<dbReference type="GO" id="GO:0006302">
    <property type="term" value="P:double-strand break repair"/>
    <property type="evidence" value="ECO:0007669"/>
    <property type="project" value="InterPro"/>
</dbReference>
<feature type="compositionally biased region" description="Polar residues" evidence="6">
    <location>
        <begin position="215"/>
        <end position="226"/>
    </location>
</feature>
<dbReference type="InterPro" id="IPR041388">
    <property type="entry name" value="FHA_2"/>
</dbReference>
<dbReference type="InterPro" id="IPR019406">
    <property type="entry name" value="APLF_PBZ"/>
</dbReference>
<evidence type="ECO:0000313" key="9">
    <source>
        <dbReference type="EMBL" id="KAG9262580.1"/>
    </source>
</evidence>
<feature type="region of interest" description="Disordered" evidence="6">
    <location>
        <begin position="107"/>
        <end position="421"/>
    </location>
</feature>
<dbReference type="OrthoDB" id="10256774at2759"/>
<dbReference type="GO" id="GO:0005634">
    <property type="term" value="C:nucleus"/>
    <property type="evidence" value="ECO:0007669"/>
    <property type="project" value="UniProtKB-SubCell"/>
</dbReference>
<keyword evidence="4" id="KW-0234">DNA repair</keyword>
<dbReference type="GO" id="GO:0003906">
    <property type="term" value="F:DNA-(apurinic or apyrimidinic site) endonuclease activity"/>
    <property type="evidence" value="ECO:0007669"/>
    <property type="project" value="InterPro"/>
</dbReference>
<feature type="compositionally biased region" description="Acidic residues" evidence="6">
    <location>
        <begin position="396"/>
        <end position="415"/>
    </location>
</feature>
<proteinExistence type="predicted"/>
<feature type="compositionally biased region" description="Polar residues" evidence="6">
    <location>
        <begin position="143"/>
        <end position="160"/>
    </location>
</feature>
<evidence type="ECO:0000256" key="2">
    <source>
        <dbReference type="ARBA" id="ARBA00022763"/>
    </source>
</evidence>
<evidence type="ECO:0000256" key="6">
    <source>
        <dbReference type="SAM" id="MobiDB-lite"/>
    </source>
</evidence>
<dbReference type="Gene3D" id="2.60.200.20">
    <property type="match status" value="1"/>
</dbReference>
<feature type="compositionally biased region" description="Acidic residues" evidence="6">
    <location>
        <begin position="471"/>
        <end position="490"/>
    </location>
</feature>
<keyword evidence="2" id="KW-0227">DNA damage</keyword>
<dbReference type="FunFam" id="2.60.200.20:FF:000061">
    <property type="entry name" value="Zgc:165656 protein"/>
    <property type="match status" value="1"/>
</dbReference>
<keyword evidence="3" id="KW-0378">Hydrolase</keyword>
<dbReference type="InterPro" id="IPR008984">
    <property type="entry name" value="SMAD_FHA_dom_sf"/>
</dbReference>
<feature type="compositionally biased region" description="Acidic residues" evidence="6">
    <location>
        <begin position="452"/>
        <end position="463"/>
    </location>
</feature>
<feature type="compositionally biased region" description="Polar residues" evidence="6">
    <location>
        <begin position="279"/>
        <end position="289"/>
    </location>
</feature>
<reference evidence="9 10" key="1">
    <citation type="submission" date="2021-07" db="EMBL/GenBank/DDBJ databases">
        <authorList>
            <person name="Imarazene B."/>
            <person name="Zahm M."/>
            <person name="Klopp C."/>
            <person name="Cabau C."/>
            <person name="Beille S."/>
            <person name="Jouanno E."/>
            <person name="Castinel A."/>
            <person name="Lluch J."/>
            <person name="Gil L."/>
            <person name="Kuchtly C."/>
            <person name="Lopez Roques C."/>
            <person name="Donnadieu C."/>
            <person name="Parrinello H."/>
            <person name="Journot L."/>
            <person name="Du K."/>
            <person name="Schartl M."/>
            <person name="Retaux S."/>
            <person name="Guiguen Y."/>
        </authorList>
    </citation>
    <scope>NUCLEOTIDE SEQUENCE [LARGE SCALE GENOMIC DNA]</scope>
    <source>
        <strain evidence="9">Pach_M1</strain>
        <tissue evidence="9">Testis</tissue>
    </source>
</reference>
<dbReference type="SUPFAM" id="SSF49879">
    <property type="entry name" value="SMAD/FHA domain"/>
    <property type="match status" value="1"/>
</dbReference>
<evidence type="ECO:0000256" key="1">
    <source>
        <dbReference type="ARBA" id="ARBA00004123"/>
    </source>
</evidence>
<evidence type="ECO:0000259" key="8">
    <source>
        <dbReference type="Pfam" id="PF17913"/>
    </source>
</evidence>
<gene>
    <name evidence="9" type="primary">APLF</name>
    <name evidence="9" type="ORF">AMEX_G24363</name>
</gene>
<name>A0A8T2KSK6_ASTMX</name>
<feature type="compositionally biased region" description="Basic and acidic residues" evidence="6">
    <location>
        <begin position="120"/>
        <end position="129"/>
    </location>
</feature>
<dbReference type="CDD" id="cd22717">
    <property type="entry name" value="FHA_APLF"/>
    <property type="match status" value="1"/>
</dbReference>
<evidence type="ECO:0000259" key="7">
    <source>
        <dbReference type="Pfam" id="PF10283"/>
    </source>
</evidence>
<dbReference type="Pfam" id="PF17913">
    <property type="entry name" value="FHA_2"/>
    <property type="match status" value="1"/>
</dbReference>
<evidence type="ECO:0000256" key="4">
    <source>
        <dbReference type="ARBA" id="ARBA00023204"/>
    </source>
</evidence>
<dbReference type="EMBL" id="JAICCE010000021">
    <property type="protein sequence ID" value="KAG9262580.1"/>
    <property type="molecule type" value="Genomic_DNA"/>
</dbReference>
<feature type="domain" description="PBZ-type" evidence="7">
    <location>
        <begin position="370"/>
        <end position="395"/>
    </location>
</feature>
<dbReference type="Pfam" id="PF10283">
    <property type="entry name" value="zf-CCHH"/>
    <property type="match status" value="1"/>
</dbReference>
<comment type="subcellular location">
    <subcellularLocation>
        <location evidence="1">Nucleus</location>
    </subcellularLocation>
</comment>
<keyword evidence="5" id="KW-0539">Nucleus</keyword>
<dbReference type="GO" id="GO:0008408">
    <property type="term" value="F:3'-5' exonuclease activity"/>
    <property type="evidence" value="ECO:0007669"/>
    <property type="project" value="InterPro"/>
</dbReference>
<feature type="region of interest" description="Disordered" evidence="6">
    <location>
        <begin position="443"/>
        <end position="499"/>
    </location>
</feature>
<sequence>MPGFELEPVEGGQPIDLPYGETVIGRGPFLGVSDKRVSRNHGVLENVDGQLRLKPIHLNPCFVQDSLETPAEPLQKDQWHVLQEGSLFSLLPGKYVYRVRVLTEESTLSNSEGFEEEEGSADRVEKSKPPPESGETLEYVPQVRSSSESQTPELSTLSTQVEEKEVEPHRPDPAPSRQVVSDVPGCSAAGDSAPPTPQKTRVLPAWMTAAVPAAQSPSTAKATKQTPARAAPKTTQSKRTPAPKRARNQQRSSADEEEEELSDVEQKPKKRARKLNIDTEGSQQEQVNASKPRRKKSVEDRLSEDSEREEEESKGKGRGRKIAEDTPVSRAGGSASQTEDSGSSKSEKQQTQDEQQELKNSSSKPEGPRRTPCPYGASCYRKNPIHFQECSHPGDNDYEDEQTNGNEDDDEDDDRPECPYGTDCYSMCVETSSSLIAQMNLRGGSAAKASVSDDEEDEDEDRYEDSFINDGSEEEEEEVDEDSDYVPESEDSGKEDVKRLQKEAKAFLRRKK</sequence>
<dbReference type="Proteomes" id="UP000752171">
    <property type="component" value="Unassembled WGS sequence"/>
</dbReference>
<comment type="caution">
    <text evidence="9">The sequence shown here is derived from an EMBL/GenBank/DDBJ whole genome shotgun (WGS) entry which is preliminary data.</text>
</comment>
<evidence type="ECO:0000256" key="5">
    <source>
        <dbReference type="ARBA" id="ARBA00023242"/>
    </source>
</evidence>
<evidence type="ECO:0000256" key="3">
    <source>
        <dbReference type="ARBA" id="ARBA00022801"/>
    </source>
</evidence>
<accession>A0A8T2KSK6</accession>
<feature type="compositionally biased region" description="Basic and acidic residues" evidence="6">
    <location>
        <begin position="297"/>
        <end position="315"/>
    </location>
</feature>